<protein>
    <submittedName>
        <fullName evidence="8">AhpA/YtjB family protein</fullName>
    </submittedName>
</protein>
<feature type="transmembrane region" description="Helical" evidence="7">
    <location>
        <begin position="18"/>
        <end position="36"/>
    </location>
</feature>
<name>A0ABT7EKV0_9GAMM</name>
<evidence type="ECO:0000256" key="7">
    <source>
        <dbReference type="SAM" id="Phobius"/>
    </source>
</evidence>
<evidence type="ECO:0000256" key="1">
    <source>
        <dbReference type="ARBA" id="ARBA00004236"/>
    </source>
</evidence>
<evidence type="ECO:0000256" key="5">
    <source>
        <dbReference type="ARBA" id="ARBA00022989"/>
    </source>
</evidence>
<evidence type="ECO:0000313" key="9">
    <source>
        <dbReference type="Proteomes" id="UP001231915"/>
    </source>
</evidence>
<evidence type="ECO:0000256" key="3">
    <source>
        <dbReference type="ARBA" id="ARBA00022475"/>
    </source>
</evidence>
<keyword evidence="5 7" id="KW-1133">Transmembrane helix</keyword>
<sequence length="215" mass="23785">MKNTQAHAFLKSSQSKRLLRLTIAAGCLLALLWIATNTSFRSHQLLHTNANHTGQSLVRLFALNAAEPLSRMDTPRLRALSNHLASDQYVLSVAVYNQKGQFLIGNDGITEAPEFQGLPDGLAGINPSKDAIVGKIVDSQQTIGFVSIEYLTDAAMSESHKHFHQLGRIVLLMLLIVGVFTWQIGRALTRRDVKKQIKKSAQEDSLIENEENNQS</sequence>
<dbReference type="Proteomes" id="UP001231915">
    <property type="component" value="Unassembled WGS sequence"/>
</dbReference>
<keyword evidence="6 7" id="KW-0472">Membrane</keyword>
<evidence type="ECO:0000313" key="8">
    <source>
        <dbReference type="EMBL" id="MDK2595677.1"/>
    </source>
</evidence>
<organism evidence="8 9">
    <name type="scientific">Pseudoalteromonas obscura</name>
    <dbReference type="NCBI Taxonomy" id="3048491"/>
    <lineage>
        <taxon>Bacteria</taxon>
        <taxon>Pseudomonadati</taxon>
        <taxon>Pseudomonadota</taxon>
        <taxon>Gammaproteobacteria</taxon>
        <taxon>Alteromonadales</taxon>
        <taxon>Pseudoalteromonadaceae</taxon>
        <taxon>Pseudoalteromonas</taxon>
    </lineage>
</organism>
<reference evidence="8 9" key="1">
    <citation type="submission" date="2023-05" db="EMBL/GenBank/DDBJ databases">
        <title>Pseudoalteromonas ardens sp. nov., Pseudoalteromonas obscura sp. nov., and Pseudoalteromonas umbrosa sp. nov., isolated from the coral Montipora capitata.</title>
        <authorList>
            <person name="Thomas E.M."/>
            <person name="Smith E.M."/>
            <person name="Papke E."/>
            <person name="Shlafstein M.D."/>
            <person name="Oline D.K."/>
            <person name="Videau P."/>
            <person name="Saw J.H."/>
            <person name="Strangman W.K."/>
            <person name="Ushijima B."/>
        </authorList>
    </citation>
    <scope>NUCLEOTIDE SEQUENCE [LARGE SCALE GENOMIC DNA]</scope>
    <source>
        <strain evidence="8 9">P94</strain>
    </source>
</reference>
<evidence type="ECO:0000256" key="4">
    <source>
        <dbReference type="ARBA" id="ARBA00022692"/>
    </source>
</evidence>
<keyword evidence="3" id="KW-1003">Cell membrane</keyword>
<dbReference type="Pfam" id="PF10144">
    <property type="entry name" value="SMP_2"/>
    <property type="match status" value="1"/>
</dbReference>
<feature type="transmembrane region" description="Helical" evidence="7">
    <location>
        <begin position="169"/>
        <end position="189"/>
    </location>
</feature>
<accession>A0ABT7EKV0</accession>
<comment type="caution">
    <text evidence="8">The sequence shown here is derived from an EMBL/GenBank/DDBJ whole genome shotgun (WGS) entry which is preliminary data.</text>
</comment>
<dbReference type="RefSeq" id="WP_284137307.1">
    <property type="nucleotide sequence ID" value="NZ_JASJUT010000004.1"/>
</dbReference>
<dbReference type="EMBL" id="JASJUT010000004">
    <property type="protein sequence ID" value="MDK2595677.1"/>
    <property type="molecule type" value="Genomic_DNA"/>
</dbReference>
<gene>
    <name evidence="8" type="ORF">QNM18_11520</name>
</gene>
<evidence type="ECO:0000256" key="2">
    <source>
        <dbReference type="ARBA" id="ARBA00005362"/>
    </source>
</evidence>
<proteinExistence type="inferred from homology"/>
<keyword evidence="9" id="KW-1185">Reference proteome</keyword>
<dbReference type="InterPro" id="IPR019305">
    <property type="entry name" value="Uncharacterised_Smp"/>
</dbReference>
<evidence type="ECO:0000256" key="6">
    <source>
        <dbReference type="ARBA" id="ARBA00023136"/>
    </source>
</evidence>
<keyword evidence="4 7" id="KW-0812">Transmembrane</keyword>
<comment type="similarity">
    <text evidence="2">Belongs to the Smp family.</text>
</comment>
<comment type="subcellular location">
    <subcellularLocation>
        <location evidence="1">Cell membrane</location>
    </subcellularLocation>
</comment>